<feature type="non-terminal residue" evidence="2">
    <location>
        <position position="1"/>
    </location>
</feature>
<evidence type="ECO:0000313" key="2">
    <source>
        <dbReference type="EMBL" id="MEQ2165479.1"/>
    </source>
</evidence>
<proteinExistence type="predicted"/>
<reference evidence="2 3" key="1">
    <citation type="submission" date="2021-06" db="EMBL/GenBank/DDBJ databases">
        <authorList>
            <person name="Palmer J.M."/>
        </authorList>
    </citation>
    <scope>NUCLEOTIDE SEQUENCE [LARGE SCALE GENOMIC DNA]</scope>
    <source>
        <strain evidence="2 3">GA_2019</strain>
        <tissue evidence="2">Muscle</tissue>
    </source>
</reference>
<protein>
    <recommendedName>
        <fullName evidence="1">Exosome RNA helicase MTR4-like beta-barrel domain-containing protein</fullName>
    </recommendedName>
</protein>
<dbReference type="Proteomes" id="UP001476798">
    <property type="component" value="Unassembled WGS sequence"/>
</dbReference>
<feature type="domain" description="Exosome RNA helicase MTR4-like beta-barrel" evidence="1">
    <location>
        <begin position="6"/>
        <end position="209"/>
    </location>
</feature>
<organism evidence="2 3">
    <name type="scientific">Goodea atripinnis</name>
    <dbReference type="NCBI Taxonomy" id="208336"/>
    <lineage>
        <taxon>Eukaryota</taxon>
        <taxon>Metazoa</taxon>
        <taxon>Chordata</taxon>
        <taxon>Craniata</taxon>
        <taxon>Vertebrata</taxon>
        <taxon>Euteleostomi</taxon>
        <taxon>Actinopterygii</taxon>
        <taxon>Neopterygii</taxon>
        <taxon>Teleostei</taxon>
        <taxon>Neoteleostei</taxon>
        <taxon>Acanthomorphata</taxon>
        <taxon>Ovalentaria</taxon>
        <taxon>Atherinomorphae</taxon>
        <taxon>Cyprinodontiformes</taxon>
        <taxon>Goodeidae</taxon>
        <taxon>Goodea</taxon>
    </lineage>
</organism>
<evidence type="ECO:0000259" key="1">
    <source>
        <dbReference type="Pfam" id="PF13234"/>
    </source>
</evidence>
<dbReference type="InterPro" id="IPR025696">
    <property type="entry name" value="Beta-barrel_MTR4"/>
</dbReference>
<gene>
    <name evidence="2" type="ORF">GOODEAATRI_017259</name>
</gene>
<dbReference type="EMBL" id="JAHRIO010021381">
    <property type="protein sequence ID" value="MEQ2165479.1"/>
    <property type="molecule type" value="Genomic_DNA"/>
</dbReference>
<accession>A0ABV0N3J1</accession>
<evidence type="ECO:0000313" key="3">
    <source>
        <dbReference type="Proteomes" id="UP001476798"/>
    </source>
</evidence>
<comment type="caution">
    <text evidence="2">The sequence shown here is derived from an EMBL/GenBank/DDBJ whole genome shotgun (WGS) entry which is preliminary data.</text>
</comment>
<sequence>QAILESVNGLKALSVGRVIVVNNRQHLNALGVILQVGVVSNDAVNRTFTALIICEKGNEEVDQKGEDSTALPHLYNTALFVPEGRALQAHNSKITFYANSLHTVQKLKLQEISAITVKTLKVIPERIIDNYNKRLQPRDDPPGQAISTATQELLRLAEANPGGMATLDPVNDFQLKSVDVVEGSMRLRVLQDSLRDFNCIHSPTFAEQVHFRGCLIILHSLYF</sequence>
<name>A0ABV0N3J1_9TELE</name>
<dbReference type="Pfam" id="PF13234">
    <property type="entry name" value="MTR4_beta-barrel"/>
    <property type="match status" value="1"/>
</dbReference>
<keyword evidence="3" id="KW-1185">Reference proteome</keyword>